<evidence type="ECO:0000256" key="5">
    <source>
        <dbReference type="ARBA" id="ARBA00023172"/>
    </source>
</evidence>
<keyword evidence="5" id="KW-0233">DNA recombination</keyword>
<dbReference type="Proteomes" id="UP000570851">
    <property type="component" value="Unassembled WGS sequence"/>
</dbReference>
<dbReference type="PANTHER" id="PTHR30405:SF11">
    <property type="entry name" value="RNA-GUIDED DNA ENDONUCLEASE RV2885C-RELATED"/>
    <property type="match status" value="1"/>
</dbReference>
<dbReference type="Pfam" id="PF01385">
    <property type="entry name" value="OrfB_IS605"/>
    <property type="match status" value="1"/>
</dbReference>
<protein>
    <submittedName>
        <fullName evidence="8">IS200/IS605 family element transposase accessory protein TnpB</fullName>
    </submittedName>
</protein>
<evidence type="ECO:0000256" key="3">
    <source>
        <dbReference type="ARBA" id="ARBA00022578"/>
    </source>
</evidence>
<reference evidence="8 9" key="1">
    <citation type="submission" date="2019-11" db="EMBL/GenBank/DDBJ databases">
        <title>Comparison of genomes from free-living endosymbiotic cyanobacteria isolated from Azolla.</title>
        <authorList>
            <person name="Thiel T."/>
            <person name="Pratte B."/>
        </authorList>
    </citation>
    <scope>NUCLEOTIDE SEQUENCE [LARGE SCALE GENOMIC DNA]</scope>
    <source>
        <strain evidence="8 9">N2B</strain>
    </source>
</reference>
<evidence type="ECO:0000256" key="4">
    <source>
        <dbReference type="ARBA" id="ARBA00023125"/>
    </source>
</evidence>
<keyword evidence="9" id="KW-1185">Reference proteome</keyword>
<evidence type="ECO:0000313" key="8">
    <source>
        <dbReference type="EMBL" id="MBC1303760.1"/>
    </source>
</evidence>
<dbReference type="Pfam" id="PF07282">
    <property type="entry name" value="Cas12f1-like_TNB"/>
    <property type="match status" value="1"/>
</dbReference>
<name>A0ABR6SBI5_ANAVA</name>
<evidence type="ECO:0000259" key="7">
    <source>
        <dbReference type="Pfam" id="PF07282"/>
    </source>
</evidence>
<dbReference type="EMBL" id="JACKZP010000074">
    <property type="protein sequence ID" value="MBC1303760.1"/>
    <property type="molecule type" value="Genomic_DNA"/>
</dbReference>
<evidence type="ECO:0000256" key="1">
    <source>
        <dbReference type="ARBA" id="ARBA00008761"/>
    </source>
</evidence>
<dbReference type="NCBIfam" id="NF040570">
    <property type="entry name" value="guided_TnpB"/>
    <property type="match status" value="1"/>
</dbReference>
<comment type="similarity">
    <text evidence="2">In the N-terminal section; belongs to the transposase 2 family.</text>
</comment>
<evidence type="ECO:0000259" key="6">
    <source>
        <dbReference type="Pfam" id="PF01385"/>
    </source>
</evidence>
<sequence>MIVYEAKAEATKEQFLKVNEALRTALFVRNSCLRYWLDGHAKNGYDLNKYTKVLSDNPEFPWVSKLNSTARQAMAERAWAAIARFFDNCKNKVTFKKGFPRFRKLQTRASVEYKKSGWVLSQCRNYITFTDKFCIGAMKLRGTRDLNYYQLKQIKRVRIVRRADGIYIQFCIDHERKEQLEPTGKSLALDLGLTHFYTDSDGNKVENPRFLRKSEQALKKVQRRLSRCAKGSTNRARARNRLGRKHLKLQRQRQDWCIKKALSVIKSADLVVFENLQVRNMLKNHNLAKSISDASWSIFTQWLEYFGKIYGRVVVAVSPAYTSIDCSNCGHQVHKTLSTRTHSCPNCSYTACRDYNASRNILNKGLELFKNTAGQAGIQHASGEFDLCSEKATSKSKSSQRKRKISQ</sequence>
<dbReference type="RefSeq" id="WP_011321245.1">
    <property type="nucleotide sequence ID" value="NZ_JACKZP010000074.1"/>
</dbReference>
<dbReference type="InterPro" id="IPR051399">
    <property type="entry name" value="RNA-guided_DNA_endo/Transpos"/>
</dbReference>
<keyword evidence="3" id="KW-0815">Transposition</keyword>
<feature type="domain" description="Probable transposase IS891/IS1136/IS1341" evidence="6">
    <location>
        <begin position="169"/>
        <end position="284"/>
    </location>
</feature>
<keyword evidence="4" id="KW-0238">DNA-binding</keyword>
<evidence type="ECO:0000256" key="2">
    <source>
        <dbReference type="ARBA" id="ARBA00011044"/>
    </source>
</evidence>
<proteinExistence type="inferred from homology"/>
<dbReference type="GeneID" id="58722151"/>
<comment type="similarity">
    <text evidence="1">In the C-terminal section; belongs to the transposase 35 family.</text>
</comment>
<dbReference type="PANTHER" id="PTHR30405">
    <property type="entry name" value="TRANSPOSASE"/>
    <property type="match status" value="1"/>
</dbReference>
<feature type="domain" description="Cas12f1-like TNB" evidence="7">
    <location>
        <begin position="296"/>
        <end position="361"/>
    </location>
</feature>
<accession>A0ABR6SBI5</accession>
<organism evidence="8 9">
    <name type="scientific">Trichormus variabilis N2B</name>
    <dbReference type="NCBI Taxonomy" id="2681315"/>
    <lineage>
        <taxon>Bacteria</taxon>
        <taxon>Bacillati</taxon>
        <taxon>Cyanobacteriota</taxon>
        <taxon>Cyanophyceae</taxon>
        <taxon>Nostocales</taxon>
        <taxon>Nostocaceae</taxon>
        <taxon>Trichormus</taxon>
    </lineage>
</organism>
<evidence type="ECO:0000313" key="9">
    <source>
        <dbReference type="Proteomes" id="UP000570851"/>
    </source>
</evidence>
<gene>
    <name evidence="8" type="primary">tnpB</name>
    <name evidence="8" type="ORF">GNE12_17780</name>
</gene>
<dbReference type="InterPro" id="IPR010095">
    <property type="entry name" value="Cas12f1-like_TNB"/>
</dbReference>
<comment type="caution">
    <text evidence="8">The sequence shown here is derived from an EMBL/GenBank/DDBJ whole genome shotgun (WGS) entry which is preliminary data.</text>
</comment>
<dbReference type="NCBIfam" id="TIGR01766">
    <property type="entry name" value="IS200/IS605 family accessory protein TnpB-like domain"/>
    <property type="match status" value="1"/>
</dbReference>
<dbReference type="InterPro" id="IPR001959">
    <property type="entry name" value="Transposase"/>
</dbReference>